<dbReference type="GO" id="GO:0015179">
    <property type="term" value="F:L-amino acid transmembrane transporter activity"/>
    <property type="evidence" value="ECO:0007669"/>
    <property type="project" value="TreeGrafter"/>
</dbReference>
<dbReference type="AlphaFoldDB" id="A0A7J6SQC8"/>
<keyword evidence="3" id="KW-0813">Transport</keyword>
<dbReference type="PANTHER" id="PTHR22950">
    <property type="entry name" value="AMINO ACID TRANSPORTER"/>
    <property type="match status" value="1"/>
</dbReference>
<reference evidence="10 11" key="1">
    <citation type="submission" date="2020-04" db="EMBL/GenBank/DDBJ databases">
        <title>Perkinsus olseni comparative genomics.</title>
        <authorList>
            <person name="Bogema D.R."/>
        </authorList>
    </citation>
    <scope>NUCLEOTIDE SEQUENCE [LARGE SCALE GENOMIC DNA]</scope>
    <source>
        <strain evidence="10 11">ATCC PRA-207</strain>
    </source>
</reference>
<comment type="caution">
    <text evidence="10">The sequence shown here is derived from an EMBL/GenBank/DDBJ whole genome shotgun (WGS) entry which is preliminary data.</text>
</comment>
<evidence type="ECO:0000256" key="4">
    <source>
        <dbReference type="ARBA" id="ARBA00022692"/>
    </source>
</evidence>
<feature type="transmembrane region" description="Helical" evidence="8">
    <location>
        <begin position="227"/>
        <end position="246"/>
    </location>
</feature>
<evidence type="ECO:0000313" key="10">
    <source>
        <dbReference type="EMBL" id="KAF4734772.1"/>
    </source>
</evidence>
<evidence type="ECO:0000256" key="7">
    <source>
        <dbReference type="ARBA" id="ARBA00023136"/>
    </source>
</evidence>
<evidence type="ECO:0000256" key="1">
    <source>
        <dbReference type="ARBA" id="ARBA00004141"/>
    </source>
</evidence>
<feature type="transmembrane region" description="Helical" evidence="8">
    <location>
        <begin position="112"/>
        <end position="136"/>
    </location>
</feature>
<comment type="subcellular location">
    <subcellularLocation>
        <location evidence="1">Membrane</location>
        <topology evidence="1">Multi-pass membrane protein</topology>
    </subcellularLocation>
</comment>
<dbReference type="EMBL" id="JABANO010016673">
    <property type="protein sequence ID" value="KAF4734772.1"/>
    <property type="molecule type" value="Genomic_DNA"/>
</dbReference>
<evidence type="ECO:0000256" key="8">
    <source>
        <dbReference type="SAM" id="Phobius"/>
    </source>
</evidence>
<feature type="transmembrane region" description="Helical" evidence="8">
    <location>
        <begin position="343"/>
        <end position="367"/>
    </location>
</feature>
<keyword evidence="5" id="KW-0029">Amino-acid transport</keyword>
<dbReference type="Pfam" id="PF01490">
    <property type="entry name" value="Aa_trans"/>
    <property type="match status" value="1"/>
</dbReference>
<feature type="transmembrane region" description="Helical" evidence="8">
    <location>
        <begin position="300"/>
        <end position="323"/>
    </location>
</feature>
<evidence type="ECO:0000256" key="6">
    <source>
        <dbReference type="ARBA" id="ARBA00022989"/>
    </source>
</evidence>
<gene>
    <name evidence="10" type="ORF">FOZ63_028098</name>
</gene>
<feature type="domain" description="Amino acid transporter transmembrane" evidence="9">
    <location>
        <begin position="7"/>
        <end position="371"/>
    </location>
</feature>
<evidence type="ECO:0000259" key="9">
    <source>
        <dbReference type="Pfam" id="PF01490"/>
    </source>
</evidence>
<sequence>MQHLRHGTPLTSVLNLCATTIGAGMLGLPKAFASCGVFIGVLVIITTSWATDRTLLWLVLCARESRRRSYEGNAQVYLGVTGERILNATLLLLLVGACMAMMVITIDLSPPFLAPILPGAASPVAVAILTGITVLPFTLTKDLSILRYVSAGSLVCTLILFATLVYMILTAEAAAPTVSFWRPQSLWSVIASFPLVLSSYVGHFNIFKIDYELKHRYHADINNIIHISIWAVATPLYIASGIIGYLLYGDRVKSNLVQEWSGSSEWVLQVCLVAVILINICKFPLLLIPLRESLTERIPALKHANTAFLTASLLAFVALAALSTRSLGTDSSVRTVKITTPKVLTLVGSLAGSAVGLFLPAAMYVAYRRRAHARELLLREIEQAAMETMNDPMLEELMPPPPLSAPQEAPTFAIALQVVFLLGISEAVLGLAATVHNWGAE</sequence>
<feature type="transmembrane region" description="Helical" evidence="8">
    <location>
        <begin position="189"/>
        <end position="207"/>
    </location>
</feature>
<dbReference type="InterPro" id="IPR013057">
    <property type="entry name" value="AA_transpt_TM"/>
</dbReference>
<accession>A0A7J6SQC8</accession>
<feature type="transmembrane region" description="Helical" evidence="8">
    <location>
        <begin position="38"/>
        <end position="60"/>
    </location>
</feature>
<evidence type="ECO:0000256" key="5">
    <source>
        <dbReference type="ARBA" id="ARBA00022970"/>
    </source>
</evidence>
<dbReference type="GO" id="GO:0016020">
    <property type="term" value="C:membrane"/>
    <property type="evidence" value="ECO:0007669"/>
    <property type="project" value="UniProtKB-SubCell"/>
</dbReference>
<feature type="transmembrane region" description="Helical" evidence="8">
    <location>
        <begin position="266"/>
        <end position="288"/>
    </location>
</feature>
<comment type="similarity">
    <text evidence="2">Belongs to the amino acid/polyamine transporter 2 family.</text>
</comment>
<feature type="transmembrane region" description="Helical" evidence="8">
    <location>
        <begin position="148"/>
        <end position="169"/>
    </location>
</feature>
<feature type="transmembrane region" description="Helical" evidence="8">
    <location>
        <begin position="85"/>
        <end position="106"/>
    </location>
</feature>
<evidence type="ECO:0000256" key="2">
    <source>
        <dbReference type="ARBA" id="ARBA00008066"/>
    </source>
</evidence>
<keyword evidence="4 8" id="KW-0812">Transmembrane</keyword>
<keyword evidence="6 8" id="KW-1133">Transmembrane helix</keyword>
<keyword evidence="7 8" id="KW-0472">Membrane</keyword>
<dbReference type="OMA" id="FGCARFG"/>
<evidence type="ECO:0000256" key="3">
    <source>
        <dbReference type="ARBA" id="ARBA00022448"/>
    </source>
</evidence>
<name>A0A7J6SQC8_PEROL</name>
<dbReference type="PANTHER" id="PTHR22950:SF458">
    <property type="entry name" value="SODIUM-COUPLED NEUTRAL AMINO ACID TRANSPORTER 11-RELATED"/>
    <property type="match status" value="1"/>
</dbReference>
<evidence type="ECO:0000313" key="11">
    <source>
        <dbReference type="Proteomes" id="UP000553632"/>
    </source>
</evidence>
<dbReference type="Proteomes" id="UP000553632">
    <property type="component" value="Unassembled WGS sequence"/>
</dbReference>
<protein>
    <recommendedName>
        <fullName evidence="9">Amino acid transporter transmembrane domain-containing protein</fullName>
    </recommendedName>
</protein>
<proteinExistence type="inferred from homology"/>
<keyword evidence="11" id="KW-1185">Reference proteome</keyword>
<feature type="transmembrane region" description="Helical" evidence="8">
    <location>
        <begin position="12"/>
        <end position="32"/>
    </location>
</feature>
<organism evidence="10 11">
    <name type="scientific">Perkinsus olseni</name>
    <name type="common">Perkinsus atlanticus</name>
    <dbReference type="NCBI Taxonomy" id="32597"/>
    <lineage>
        <taxon>Eukaryota</taxon>
        <taxon>Sar</taxon>
        <taxon>Alveolata</taxon>
        <taxon>Perkinsozoa</taxon>
        <taxon>Perkinsea</taxon>
        <taxon>Perkinsida</taxon>
        <taxon>Perkinsidae</taxon>
        <taxon>Perkinsus</taxon>
    </lineage>
</organism>